<organism evidence="1 2">
    <name type="scientific">Candidatus Gottesmanbacteria bacterium RIFCSPHIGHO2_02_FULL_39_14</name>
    <dbReference type="NCBI Taxonomy" id="1798383"/>
    <lineage>
        <taxon>Bacteria</taxon>
        <taxon>Candidatus Gottesmaniibacteriota</taxon>
    </lineage>
</organism>
<evidence type="ECO:0000313" key="2">
    <source>
        <dbReference type="Proteomes" id="UP000176253"/>
    </source>
</evidence>
<dbReference type="AlphaFoldDB" id="A0A1F5ZW08"/>
<sequence>MVDLKVTDYHFEVLKPGLINHQTVPYLYLFLPIKLPHRQFNVLYHFFAGKIPVIYCFFYQKGVLGE</sequence>
<dbReference type="Proteomes" id="UP000176253">
    <property type="component" value="Unassembled WGS sequence"/>
</dbReference>
<dbReference type="EMBL" id="MFJM01000055">
    <property type="protein sequence ID" value="OGG16650.1"/>
    <property type="molecule type" value="Genomic_DNA"/>
</dbReference>
<comment type="caution">
    <text evidence="1">The sequence shown here is derived from an EMBL/GenBank/DDBJ whole genome shotgun (WGS) entry which is preliminary data.</text>
</comment>
<name>A0A1F5ZW08_9BACT</name>
<protein>
    <submittedName>
        <fullName evidence="1">Uncharacterized protein</fullName>
    </submittedName>
</protein>
<proteinExistence type="predicted"/>
<evidence type="ECO:0000313" key="1">
    <source>
        <dbReference type="EMBL" id="OGG16650.1"/>
    </source>
</evidence>
<gene>
    <name evidence="1" type="ORF">A3D78_07655</name>
</gene>
<accession>A0A1F5ZW08</accession>
<reference evidence="1 2" key="1">
    <citation type="journal article" date="2016" name="Nat. Commun.">
        <title>Thousands of microbial genomes shed light on interconnected biogeochemical processes in an aquifer system.</title>
        <authorList>
            <person name="Anantharaman K."/>
            <person name="Brown C.T."/>
            <person name="Hug L.A."/>
            <person name="Sharon I."/>
            <person name="Castelle C.J."/>
            <person name="Probst A.J."/>
            <person name="Thomas B.C."/>
            <person name="Singh A."/>
            <person name="Wilkins M.J."/>
            <person name="Karaoz U."/>
            <person name="Brodie E.L."/>
            <person name="Williams K.H."/>
            <person name="Hubbard S.S."/>
            <person name="Banfield J.F."/>
        </authorList>
    </citation>
    <scope>NUCLEOTIDE SEQUENCE [LARGE SCALE GENOMIC DNA]</scope>
</reference>